<dbReference type="InterPro" id="IPR012258">
    <property type="entry name" value="Acyl-CoA_oxidase"/>
</dbReference>
<organism evidence="2">
    <name type="scientific">Timema shepardi</name>
    <name type="common">Walking stick</name>
    <dbReference type="NCBI Taxonomy" id="629360"/>
    <lineage>
        <taxon>Eukaryota</taxon>
        <taxon>Metazoa</taxon>
        <taxon>Ecdysozoa</taxon>
        <taxon>Arthropoda</taxon>
        <taxon>Hexapoda</taxon>
        <taxon>Insecta</taxon>
        <taxon>Pterygota</taxon>
        <taxon>Neoptera</taxon>
        <taxon>Polyneoptera</taxon>
        <taxon>Phasmatodea</taxon>
        <taxon>Timematodea</taxon>
        <taxon>Timematoidea</taxon>
        <taxon>Timematidae</taxon>
        <taxon>Timema</taxon>
    </lineage>
</organism>
<dbReference type="EMBL" id="OC001057">
    <property type="protein sequence ID" value="CAD7259016.1"/>
    <property type="molecule type" value="Genomic_DNA"/>
</dbReference>
<accession>A0A7R9ARB7</accession>
<dbReference type="AlphaFoldDB" id="A0A7R9ARB7"/>
<dbReference type="Pfam" id="PF22924">
    <property type="entry name" value="ACOX_C_alpha1"/>
    <property type="match status" value="1"/>
</dbReference>
<gene>
    <name evidence="2" type="ORF">TSIB3V08_LOCUS3232</name>
</gene>
<evidence type="ECO:0000313" key="2">
    <source>
        <dbReference type="EMBL" id="CAD7259016.1"/>
    </source>
</evidence>
<dbReference type="GO" id="GO:0055088">
    <property type="term" value="P:lipid homeostasis"/>
    <property type="evidence" value="ECO:0007669"/>
    <property type="project" value="TreeGrafter"/>
</dbReference>
<feature type="domain" description="Acyl-CoA oxidase C-alpha1" evidence="1">
    <location>
        <begin position="50"/>
        <end position="132"/>
    </location>
</feature>
<sequence length="223" mass="24725">MSVVRFIMFQNYRIPRENLLNRTSDVTPEGDYETSFSNPEQQLGAALENLSAGRVGIMQESVATLASAITIAIRYSAVRRQFGPDPDGEELPIIEYEMQQWRLFPYVAAACALRIFIESFIDQYLECVEMSHSGAKLAHLISLNFDRGKLNLASRTCIDIKGTGTVSMGMSASEGMLTNPGRLLSHYRHTNSTVLIENSTVLIENSTILIENSNILIQTAPSS</sequence>
<dbReference type="GO" id="GO:0016402">
    <property type="term" value="F:pristanoyl-CoA oxidase activity"/>
    <property type="evidence" value="ECO:0007669"/>
    <property type="project" value="TreeGrafter"/>
</dbReference>
<dbReference type="GO" id="GO:0071949">
    <property type="term" value="F:FAD binding"/>
    <property type="evidence" value="ECO:0007669"/>
    <property type="project" value="InterPro"/>
</dbReference>
<dbReference type="PANTHER" id="PTHR10909">
    <property type="entry name" value="ELECTRON TRANSPORT OXIDOREDUCTASE"/>
    <property type="match status" value="1"/>
</dbReference>
<name>A0A7R9ARB7_TIMSH</name>
<dbReference type="InterPro" id="IPR055060">
    <property type="entry name" value="ACOX_C_alpha1"/>
</dbReference>
<protein>
    <recommendedName>
        <fullName evidence="1">Acyl-CoA oxidase C-alpha1 domain-containing protein</fullName>
    </recommendedName>
</protein>
<dbReference type="InterPro" id="IPR036250">
    <property type="entry name" value="AcylCo_DH-like_C"/>
</dbReference>
<dbReference type="GO" id="GO:0033540">
    <property type="term" value="P:fatty acid beta-oxidation using acyl-CoA oxidase"/>
    <property type="evidence" value="ECO:0007669"/>
    <property type="project" value="TreeGrafter"/>
</dbReference>
<dbReference type="GO" id="GO:0005777">
    <property type="term" value="C:peroxisome"/>
    <property type="evidence" value="ECO:0007669"/>
    <property type="project" value="InterPro"/>
</dbReference>
<dbReference type="SUPFAM" id="SSF47203">
    <property type="entry name" value="Acyl-CoA dehydrogenase C-terminal domain-like"/>
    <property type="match status" value="1"/>
</dbReference>
<evidence type="ECO:0000259" key="1">
    <source>
        <dbReference type="Pfam" id="PF22924"/>
    </source>
</evidence>
<dbReference type="Gene3D" id="1.20.140.10">
    <property type="entry name" value="Butyryl-CoA Dehydrogenase, subunit A, domain 3"/>
    <property type="match status" value="1"/>
</dbReference>
<proteinExistence type="predicted"/>
<reference evidence="2" key="1">
    <citation type="submission" date="2020-11" db="EMBL/GenBank/DDBJ databases">
        <authorList>
            <person name="Tran Van P."/>
        </authorList>
    </citation>
    <scope>NUCLEOTIDE SEQUENCE</scope>
</reference>
<dbReference type="PANTHER" id="PTHR10909:SF223">
    <property type="entry name" value="ACYL-COENZYME A OXIDASE"/>
    <property type="match status" value="1"/>
</dbReference>
<dbReference type="GO" id="GO:0005504">
    <property type="term" value="F:fatty acid binding"/>
    <property type="evidence" value="ECO:0007669"/>
    <property type="project" value="TreeGrafter"/>
</dbReference>